<evidence type="ECO:0000256" key="1">
    <source>
        <dbReference type="SAM" id="MobiDB-lite"/>
    </source>
</evidence>
<dbReference type="EMBL" id="JADBEM010000001">
    <property type="protein sequence ID" value="MBE1608895.1"/>
    <property type="molecule type" value="Genomic_DNA"/>
</dbReference>
<feature type="region of interest" description="Disordered" evidence="1">
    <location>
        <begin position="96"/>
        <end position="119"/>
    </location>
</feature>
<accession>A0A927RE79</accession>
<keyword evidence="3" id="KW-1185">Reference proteome</keyword>
<comment type="caution">
    <text evidence="2">The sequence shown here is derived from an EMBL/GenBank/DDBJ whole genome shotgun (WGS) entry which is preliminary data.</text>
</comment>
<proteinExistence type="predicted"/>
<organism evidence="2 3">
    <name type="scientific">Actinopolymorpha pittospori</name>
    <dbReference type="NCBI Taxonomy" id="648752"/>
    <lineage>
        <taxon>Bacteria</taxon>
        <taxon>Bacillati</taxon>
        <taxon>Actinomycetota</taxon>
        <taxon>Actinomycetes</taxon>
        <taxon>Propionibacteriales</taxon>
        <taxon>Actinopolymorphaceae</taxon>
        <taxon>Actinopolymorpha</taxon>
    </lineage>
</organism>
<sequence>MGLDLKTSVVRISASMKNVQTGPATDAVVSALTIGPSPPQRSPSQRAFGSAGRPHMLSAVRLADLARRIDVGDRTTPDGPLWPATRTVSMRSGIGYSASTTSERPSPRRDTRFPDGPAAIVSPLTVASRSAWLSPGMRRSTVHGRRTSTRSMPAYGSSLVTTRSSVVREIGRLTAVPPSGPAPTAWSQTARARRPLPRQHPFSPCRHPTALAGVAAHANPPRAATTTPGWVEAGSRPVVSRIWFSSS</sequence>
<name>A0A927RE79_9ACTN</name>
<protein>
    <submittedName>
        <fullName evidence="2">Uncharacterized protein</fullName>
    </submittedName>
</protein>
<evidence type="ECO:0000313" key="2">
    <source>
        <dbReference type="EMBL" id="MBE1608895.1"/>
    </source>
</evidence>
<reference evidence="2" key="1">
    <citation type="submission" date="2020-10" db="EMBL/GenBank/DDBJ databases">
        <title>Sequencing the genomes of 1000 actinobacteria strains.</title>
        <authorList>
            <person name="Klenk H.-P."/>
        </authorList>
    </citation>
    <scope>NUCLEOTIDE SEQUENCE</scope>
    <source>
        <strain evidence="2">DSM 45354</strain>
    </source>
</reference>
<dbReference type="Proteomes" id="UP000638648">
    <property type="component" value="Unassembled WGS sequence"/>
</dbReference>
<dbReference type="AlphaFoldDB" id="A0A927RE79"/>
<evidence type="ECO:0000313" key="3">
    <source>
        <dbReference type="Proteomes" id="UP000638648"/>
    </source>
</evidence>
<gene>
    <name evidence="2" type="ORF">HEB94_005743</name>
</gene>